<dbReference type="Proteomes" id="UP000077856">
    <property type="component" value="Chromosome"/>
</dbReference>
<keyword evidence="1" id="KW-1133">Transmembrane helix</keyword>
<feature type="transmembrane region" description="Helical" evidence="1">
    <location>
        <begin position="28"/>
        <end position="44"/>
    </location>
</feature>
<sequence length="81" mass="8816">MIIAVLWLSFAVSLICLIAGIMNQSWKLALSSFFLLLPLGYYLTGAENALRILSALPAVPLILAVIFYFQSGISSPKQKGK</sequence>
<organism evidence="2 3">
    <name type="scientific">Cytobacillus oceanisediminis 2691</name>
    <dbReference type="NCBI Taxonomy" id="1196031"/>
    <lineage>
        <taxon>Bacteria</taxon>
        <taxon>Bacillati</taxon>
        <taxon>Bacillota</taxon>
        <taxon>Bacilli</taxon>
        <taxon>Bacillales</taxon>
        <taxon>Bacillaceae</taxon>
        <taxon>Cytobacillus</taxon>
    </lineage>
</organism>
<gene>
    <name evidence="2" type="ORF">A361_18620</name>
</gene>
<dbReference type="KEGG" id="bon:A361_18620"/>
<name>A0A160MEU1_9BACI</name>
<keyword evidence="1" id="KW-0472">Membrane</keyword>
<reference evidence="2 3" key="1">
    <citation type="submission" date="2016-04" db="EMBL/GenBank/DDBJ databases">
        <title>Complete genome sequence of Bacillus oceanisediminis strain 2691.</title>
        <authorList>
            <person name="Jeong H."/>
            <person name="Kim H.J."/>
            <person name="Lee D.-W."/>
        </authorList>
    </citation>
    <scope>NUCLEOTIDE SEQUENCE [LARGE SCALE GENOMIC DNA]</scope>
    <source>
        <strain evidence="2 3">2691</strain>
    </source>
</reference>
<dbReference type="AlphaFoldDB" id="A0A160MEU1"/>
<protein>
    <submittedName>
        <fullName evidence="2">Uncharacterized protein</fullName>
    </submittedName>
</protein>
<evidence type="ECO:0000256" key="1">
    <source>
        <dbReference type="SAM" id="Phobius"/>
    </source>
</evidence>
<feature type="transmembrane region" description="Helical" evidence="1">
    <location>
        <begin position="6"/>
        <end position="23"/>
    </location>
</feature>
<feature type="transmembrane region" description="Helical" evidence="1">
    <location>
        <begin position="50"/>
        <end position="69"/>
    </location>
</feature>
<proteinExistence type="predicted"/>
<evidence type="ECO:0000313" key="2">
    <source>
        <dbReference type="EMBL" id="AND41078.1"/>
    </source>
</evidence>
<keyword evidence="1" id="KW-0812">Transmembrane</keyword>
<dbReference type="EMBL" id="CP015506">
    <property type="protein sequence ID" value="AND41078.1"/>
    <property type="molecule type" value="Genomic_DNA"/>
</dbReference>
<accession>A0A160MEU1</accession>
<evidence type="ECO:0000313" key="3">
    <source>
        <dbReference type="Proteomes" id="UP000077856"/>
    </source>
</evidence>